<feature type="region of interest" description="Disordered" evidence="4">
    <location>
        <begin position="465"/>
        <end position="553"/>
    </location>
</feature>
<dbReference type="InterPro" id="IPR001487">
    <property type="entry name" value="Bromodomain"/>
</dbReference>
<evidence type="ECO:0000256" key="4">
    <source>
        <dbReference type="SAM" id="MobiDB-lite"/>
    </source>
</evidence>
<dbReference type="EMBL" id="CP093348">
    <property type="protein sequence ID" value="WOH04879.1"/>
    <property type="molecule type" value="Genomic_DNA"/>
</dbReference>
<evidence type="ECO:0000256" key="2">
    <source>
        <dbReference type="ARBA" id="ARBA00023117"/>
    </source>
</evidence>
<dbReference type="InterPro" id="IPR027353">
    <property type="entry name" value="NET_dom"/>
</dbReference>
<evidence type="ECO:0000313" key="5">
    <source>
        <dbReference type="EMBL" id="WOH04879.1"/>
    </source>
</evidence>
<feature type="region of interest" description="Disordered" evidence="4">
    <location>
        <begin position="274"/>
        <end position="293"/>
    </location>
</feature>
<dbReference type="AlphaFoldDB" id="A0A161YDE2"/>
<feature type="compositionally biased region" description="Polar residues" evidence="4">
    <location>
        <begin position="506"/>
        <end position="516"/>
    </location>
</feature>
<feature type="compositionally biased region" description="Basic and acidic residues" evidence="4">
    <location>
        <begin position="494"/>
        <end position="503"/>
    </location>
</feature>
<protein>
    <submittedName>
        <fullName evidence="5">Uncharacterized protein</fullName>
    </submittedName>
</protein>
<dbReference type="OrthoDB" id="21449at2759"/>
<dbReference type="Pfam" id="PF17035">
    <property type="entry name" value="BET"/>
    <property type="match status" value="1"/>
</dbReference>
<feature type="compositionally biased region" description="Low complexity" evidence="4">
    <location>
        <begin position="517"/>
        <end position="544"/>
    </location>
</feature>
<feature type="compositionally biased region" description="Basic residues" evidence="4">
    <location>
        <begin position="37"/>
        <end position="46"/>
    </location>
</feature>
<gene>
    <name evidence="5" type="ORF">DCAR_0624291</name>
</gene>
<dbReference type="PROSITE" id="PS50014">
    <property type="entry name" value="BROMODOMAIN_2"/>
    <property type="match status" value="1"/>
</dbReference>
<proteinExistence type="predicted"/>
<reference evidence="5" key="1">
    <citation type="journal article" date="2016" name="Nat. Genet.">
        <title>A high-quality carrot genome assembly provides new insights into carotenoid accumulation and asterid genome evolution.</title>
        <authorList>
            <person name="Iorizzo M."/>
            <person name="Ellison S."/>
            <person name="Senalik D."/>
            <person name="Zeng P."/>
            <person name="Satapoomin P."/>
            <person name="Huang J."/>
            <person name="Bowman M."/>
            <person name="Iovene M."/>
            <person name="Sanseverino W."/>
            <person name="Cavagnaro P."/>
            <person name="Yildiz M."/>
            <person name="Macko-Podgorni A."/>
            <person name="Moranska E."/>
            <person name="Grzebelus E."/>
            <person name="Grzebelus D."/>
            <person name="Ashrafi H."/>
            <person name="Zheng Z."/>
            <person name="Cheng S."/>
            <person name="Spooner D."/>
            <person name="Van Deynze A."/>
            <person name="Simon P."/>
        </authorList>
    </citation>
    <scope>NUCLEOTIDE SEQUENCE</scope>
    <source>
        <tissue evidence="5">Leaf</tissue>
    </source>
</reference>
<keyword evidence="1" id="KW-0805">Transcription regulation</keyword>
<dbReference type="SMART" id="SM00297">
    <property type="entry name" value="BROMO"/>
    <property type="match status" value="1"/>
</dbReference>
<keyword evidence="2" id="KW-0103">Bromodomain</keyword>
<name>A0A161YDE2_DAUCS</name>
<evidence type="ECO:0000256" key="1">
    <source>
        <dbReference type="ARBA" id="ARBA00023015"/>
    </source>
</evidence>
<evidence type="ECO:0000313" key="6">
    <source>
        <dbReference type="Proteomes" id="UP000077755"/>
    </source>
</evidence>
<evidence type="ECO:0000256" key="3">
    <source>
        <dbReference type="ARBA" id="ARBA00023163"/>
    </source>
</evidence>
<dbReference type="PRINTS" id="PR00503">
    <property type="entry name" value="BROMODOMAIN"/>
</dbReference>
<feature type="compositionally biased region" description="Low complexity" evidence="4">
    <location>
        <begin position="23"/>
        <end position="35"/>
    </location>
</feature>
<reference evidence="5" key="2">
    <citation type="submission" date="2022-03" db="EMBL/GenBank/DDBJ databases">
        <title>Draft title - Genomic analysis of global carrot germplasm unveils the trajectory of domestication and the origin of high carotenoid orange carrot.</title>
        <authorList>
            <person name="Iorizzo M."/>
            <person name="Ellison S."/>
            <person name="Senalik D."/>
            <person name="Macko-Podgorni A."/>
            <person name="Grzebelus D."/>
            <person name="Bostan H."/>
            <person name="Rolling W."/>
            <person name="Curaba J."/>
            <person name="Simon P."/>
        </authorList>
    </citation>
    <scope>NUCLEOTIDE SEQUENCE</scope>
    <source>
        <tissue evidence="5">Leaf</tissue>
    </source>
</reference>
<dbReference type="Gramene" id="KZM90739">
    <property type="protein sequence ID" value="KZM90739"/>
    <property type="gene ID" value="DCAR_021896"/>
</dbReference>
<dbReference type="KEGG" id="dcr:108192941"/>
<feature type="compositionally biased region" description="Polar residues" evidence="4">
    <location>
        <begin position="312"/>
        <end position="338"/>
    </location>
</feature>
<dbReference type="Pfam" id="PF00439">
    <property type="entry name" value="Bromodomain"/>
    <property type="match status" value="1"/>
</dbReference>
<keyword evidence="3" id="KW-0804">Transcription</keyword>
<feature type="compositionally biased region" description="Acidic residues" evidence="4">
    <location>
        <begin position="476"/>
        <end position="487"/>
    </location>
</feature>
<feature type="region of interest" description="Disordered" evidence="4">
    <location>
        <begin position="17"/>
        <end position="49"/>
    </location>
</feature>
<feature type="region of interest" description="Disordered" evidence="4">
    <location>
        <begin position="312"/>
        <end position="367"/>
    </location>
</feature>
<dbReference type="Gene3D" id="1.20.1270.220">
    <property type="match status" value="1"/>
</dbReference>
<organism evidence="5 6">
    <name type="scientific">Daucus carota subsp. sativus</name>
    <name type="common">Carrot</name>
    <dbReference type="NCBI Taxonomy" id="79200"/>
    <lineage>
        <taxon>Eukaryota</taxon>
        <taxon>Viridiplantae</taxon>
        <taxon>Streptophyta</taxon>
        <taxon>Embryophyta</taxon>
        <taxon>Tracheophyta</taxon>
        <taxon>Spermatophyta</taxon>
        <taxon>Magnoliopsida</taxon>
        <taxon>eudicotyledons</taxon>
        <taxon>Gunneridae</taxon>
        <taxon>Pentapetalae</taxon>
        <taxon>asterids</taxon>
        <taxon>campanulids</taxon>
        <taxon>Apiales</taxon>
        <taxon>Apiaceae</taxon>
        <taxon>Apioideae</taxon>
        <taxon>Scandiceae</taxon>
        <taxon>Daucinae</taxon>
        <taxon>Daucus</taxon>
        <taxon>Daucus sect. Daucus</taxon>
    </lineage>
</organism>
<dbReference type="PROSITE" id="PS51525">
    <property type="entry name" value="NET"/>
    <property type="match status" value="1"/>
</dbReference>
<dbReference type="Proteomes" id="UP000077755">
    <property type="component" value="Chromosome 6"/>
</dbReference>
<dbReference type="PANTHER" id="PTHR45926">
    <property type="entry name" value="OSJNBA0053K19.4 PROTEIN"/>
    <property type="match status" value="1"/>
</dbReference>
<keyword evidence="6" id="KW-1185">Reference proteome</keyword>
<accession>A0A161YDE2</accession>
<dbReference type="Gene3D" id="1.20.920.10">
    <property type="entry name" value="Bromodomain-like"/>
    <property type="match status" value="1"/>
</dbReference>
<dbReference type="SUPFAM" id="SSF47370">
    <property type="entry name" value="Bromodomain"/>
    <property type="match status" value="1"/>
</dbReference>
<dbReference type="OMA" id="NDNVQAN"/>
<dbReference type="InterPro" id="IPR036427">
    <property type="entry name" value="Bromodomain-like_sf"/>
</dbReference>
<dbReference type="InterPro" id="IPR038336">
    <property type="entry name" value="NET_sf"/>
</dbReference>
<sequence length="553" mass="61224">MASAVFENRSESNWGKFMGKKLNYSSPNSTNPNPNRKQSKSKRKQFHQLDVPLVSQDVSEDAYSYNQRGIEGNCGKGEGFNCCDYVNFNVSGSSKSELIELRRKLELELQKVRSLNDRIDSGGYSGRNKKLFGQKRPLPVINNGDGGDYEDLTKMCKQILTKLMRNRSSRVFNKPVDAVGLGLYDYHQIVKEPMDLGTVKMNLSKNLYASPSEFASDVRLTFNNAMLYNPKTDQVHSMAAQLLSQFEDMFAPVQDKLDSYVEKDEVRIGDDDWHGSSWNEITNTERPKKPKTNIVSSIPTIMPEQIPEPLIQSSASNHSNSDPRSMQSPVLAPSNVQAQPVKPTGSVKPASTLKQPKPKAKDPNKRAMTMEEKQKLGVGLQDLPEEKMPQLVQIIRKRNERLAQEGDEIELDIEALDIETLWELDRFVTNWKKLASKTKRQALMENFSTAPMVAPDTEALASDINDGANSIKRGDGDEDVDIGDEMPESSFPHVEIEKDDGGNVRDNGQTNGIGNASSSSSSSGSSSCDSSSSDSESGSRSGSDSDAEDEVQS</sequence>